<keyword evidence="3" id="KW-1185">Reference proteome</keyword>
<organism evidence="2 3">
    <name type="scientific">Streptomyces cyaneofuscatus</name>
    <dbReference type="NCBI Taxonomy" id="66883"/>
    <lineage>
        <taxon>Bacteria</taxon>
        <taxon>Bacillati</taxon>
        <taxon>Actinomycetota</taxon>
        <taxon>Actinomycetes</taxon>
        <taxon>Kitasatosporales</taxon>
        <taxon>Streptomycetaceae</taxon>
        <taxon>Streptomyces</taxon>
    </lineage>
</organism>
<dbReference type="Proteomes" id="UP001356428">
    <property type="component" value="Chromosome"/>
</dbReference>
<proteinExistence type="predicted"/>
<name>A0ABZ1F6Y4_9ACTN</name>
<protein>
    <recommendedName>
        <fullName evidence="4">DUF3592 domain-containing protein</fullName>
    </recommendedName>
</protein>
<evidence type="ECO:0000313" key="2">
    <source>
        <dbReference type="EMBL" id="WSB11884.1"/>
    </source>
</evidence>
<feature type="transmembrane region" description="Helical" evidence="1">
    <location>
        <begin position="111"/>
        <end position="134"/>
    </location>
</feature>
<evidence type="ECO:0000313" key="3">
    <source>
        <dbReference type="Proteomes" id="UP001356428"/>
    </source>
</evidence>
<keyword evidence="1" id="KW-0472">Membrane</keyword>
<feature type="transmembrane region" description="Helical" evidence="1">
    <location>
        <begin position="6"/>
        <end position="28"/>
    </location>
</feature>
<keyword evidence="1" id="KW-0812">Transmembrane</keyword>
<accession>A0ABZ1F6Y4</accession>
<reference evidence="2 3" key="1">
    <citation type="submission" date="2022-10" db="EMBL/GenBank/DDBJ databases">
        <title>The complete genomes of actinobacterial strains from the NBC collection.</title>
        <authorList>
            <person name="Joergensen T.S."/>
            <person name="Alvarez Arevalo M."/>
            <person name="Sterndorff E.B."/>
            <person name="Faurdal D."/>
            <person name="Vuksanovic O."/>
            <person name="Mourched A.-S."/>
            <person name="Charusanti P."/>
            <person name="Shaw S."/>
            <person name="Blin K."/>
            <person name="Weber T."/>
        </authorList>
    </citation>
    <scope>NUCLEOTIDE SEQUENCE [LARGE SCALE GENOMIC DNA]</scope>
    <source>
        <strain evidence="2 3">NBC 01792</strain>
    </source>
</reference>
<dbReference type="RefSeq" id="WP_326702179.1">
    <property type="nucleotide sequence ID" value="NZ_CP109083.1"/>
</dbReference>
<evidence type="ECO:0008006" key="4">
    <source>
        <dbReference type="Google" id="ProtNLM"/>
    </source>
</evidence>
<sequence length="203" mass="22125">MSGLMWVAVVCVLVPLPFLIWFGVYPLWLRQHLKRAGVPVTGKCRTISTSEGRYSTSFEFVTPSGRHVIYRSPLSGGSWGEPGREAVLVYDPRHPHRFVRSRRELNASSEALFSLGVLTVAEIVMLLGMVLVVLHNDAKEFTDLTGAVTGRPPPANALAIVQGEDRLLGRVVVISRLTGGDAVIATKLGRNEARFLAHVLGAT</sequence>
<evidence type="ECO:0000256" key="1">
    <source>
        <dbReference type="SAM" id="Phobius"/>
    </source>
</evidence>
<gene>
    <name evidence="2" type="ORF">OG849_33780</name>
</gene>
<dbReference type="EMBL" id="CP109083">
    <property type="protein sequence ID" value="WSB11884.1"/>
    <property type="molecule type" value="Genomic_DNA"/>
</dbReference>
<keyword evidence="1" id="KW-1133">Transmembrane helix</keyword>